<dbReference type="SUPFAM" id="SSF48452">
    <property type="entry name" value="TPR-like"/>
    <property type="match status" value="1"/>
</dbReference>
<dbReference type="eggNOG" id="COG0457">
    <property type="taxonomic scope" value="Bacteria"/>
</dbReference>
<dbReference type="STRING" id="216432.CA2559_12878"/>
<proteinExistence type="predicted"/>
<dbReference type="PROSITE" id="PS51257">
    <property type="entry name" value="PROKAR_LIPOPROTEIN"/>
    <property type="match status" value="1"/>
</dbReference>
<keyword evidence="1" id="KW-0802">TPR repeat</keyword>
<dbReference type="GeneID" id="89454288"/>
<reference evidence="3 4" key="1">
    <citation type="journal article" date="2010" name="J. Bacteriol.">
        <title>The complete genome sequence of Croceibacter atlanticus HTCC2559T.</title>
        <authorList>
            <person name="Oh H.M."/>
            <person name="Kang I."/>
            <person name="Ferriera S."/>
            <person name="Giovannoni S.J."/>
            <person name="Cho J.C."/>
        </authorList>
    </citation>
    <scope>NUCLEOTIDE SEQUENCE [LARGE SCALE GENOMIC DNA]</scope>
    <source>
        <strain evidence="4">ATCC BAA-628 / HTCC2559 / KCTC 12090</strain>
    </source>
</reference>
<dbReference type="RefSeq" id="WP_013188315.1">
    <property type="nucleotide sequence ID" value="NC_014230.1"/>
</dbReference>
<dbReference type="KEGG" id="cat:CA2559_12878"/>
<evidence type="ECO:0000313" key="3">
    <source>
        <dbReference type="EMBL" id="EAP86934.1"/>
    </source>
</evidence>
<dbReference type="PANTHER" id="PTHR46825">
    <property type="entry name" value="D-ALANYL-D-ALANINE-CARBOXYPEPTIDASE/ENDOPEPTIDASE AMPH"/>
    <property type="match status" value="1"/>
</dbReference>
<evidence type="ECO:0000256" key="1">
    <source>
        <dbReference type="PROSITE-ProRule" id="PRU00339"/>
    </source>
</evidence>
<dbReference type="Pfam" id="PF00144">
    <property type="entry name" value="Beta-lactamase"/>
    <property type="match status" value="1"/>
</dbReference>
<dbReference type="PANTHER" id="PTHR46825:SF15">
    <property type="entry name" value="BETA-LACTAMASE-RELATED DOMAIN-CONTAINING PROTEIN"/>
    <property type="match status" value="1"/>
</dbReference>
<feature type="domain" description="Beta-lactamase-related" evidence="2">
    <location>
        <begin position="42"/>
        <end position="368"/>
    </location>
</feature>
<sequence length="504" mass="56341">MKSSSFLLALMTLFIFSCKDKPKTTSKNENATAVQKSMNTNASRFLKDESVTAISIGIFKDGNKYTSHYGELDPNTGNTPNDSTLYEIASVTKTMTGALVAQAVLEGKLSLDDDIRTFLDEDYPNLEYNGTPIRIRDLLSHTSRLPGNNKGIAEIMQTINDSTAFKFNAIEMGYSQDDFFNYLHEIKLDTLPGHIYSYSNLGANLTGHILEQVNHKSYDNLLKDVLFDNLNMNNSKLKLTKLDSLNLAQGYNDKRTKMPFLPLGKNLWGAEGGVKSTVPDILNYIEFQLDSTNVLAQKSHEKVYTFSDAEYMAYFWPVENHPIHGIYYEHHGGAFGFNTFVYVYPKYNMGVVVTTNTSGAKASNVLDNVVLGLVDDLKPFGKKSITYAIEDSINTNVNDGVTYYKELKENKPEVYDFSDENSLNSLGYRVLRSGDTQGAIKIFTLNTEEFPESSNPFDSLGEAYLEEGNYQMALKNYKKALSLDPNATNAKEMITKIEALVNAS</sequence>
<dbReference type="Proteomes" id="UP000002297">
    <property type="component" value="Chromosome"/>
</dbReference>
<dbReference type="PROSITE" id="PS50293">
    <property type="entry name" value="TPR_REGION"/>
    <property type="match status" value="1"/>
</dbReference>
<feature type="repeat" description="TPR" evidence="1">
    <location>
        <begin position="454"/>
        <end position="487"/>
    </location>
</feature>
<evidence type="ECO:0000259" key="2">
    <source>
        <dbReference type="Pfam" id="PF00144"/>
    </source>
</evidence>
<dbReference type="InterPro" id="IPR050491">
    <property type="entry name" value="AmpC-like"/>
</dbReference>
<gene>
    <name evidence="3" type="ordered locus">CA2559_12878</name>
</gene>
<dbReference type="SMART" id="SM00028">
    <property type="entry name" value="TPR"/>
    <property type="match status" value="1"/>
</dbReference>
<dbReference type="SUPFAM" id="SSF56601">
    <property type="entry name" value="beta-lactamase/transpeptidase-like"/>
    <property type="match status" value="1"/>
</dbReference>
<dbReference type="InterPro" id="IPR001466">
    <property type="entry name" value="Beta-lactam-related"/>
</dbReference>
<keyword evidence="4" id="KW-1185">Reference proteome</keyword>
<dbReference type="Gene3D" id="1.25.40.10">
    <property type="entry name" value="Tetratricopeptide repeat domain"/>
    <property type="match status" value="1"/>
</dbReference>
<dbReference type="HOGENOM" id="CLU_020027_7_4_10"/>
<organism evidence="3 4">
    <name type="scientific">Croceibacter atlanticus (strain ATCC BAA-628 / JCM 21780 / CIP 108009 / IAM 15332 / KCTC 12090 / HTCC2559)</name>
    <dbReference type="NCBI Taxonomy" id="216432"/>
    <lineage>
        <taxon>Bacteria</taxon>
        <taxon>Pseudomonadati</taxon>
        <taxon>Bacteroidota</taxon>
        <taxon>Flavobacteriia</taxon>
        <taxon>Flavobacteriales</taxon>
        <taxon>Flavobacteriaceae</taxon>
        <taxon>Croceibacter</taxon>
    </lineage>
</organism>
<accession>A3UAU8</accession>
<dbReference type="InterPro" id="IPR012338">
    <property type="entry name" value="Beta-lactam/transpept-like"/>
</dbReference>
<protein>
    <submittedName>
        <fullName evidence="3">Beta-lactamase, putative</fullName>
    </submittedName>
</protein>
<dbReference type="EMBL" id="CP002046">
    <property type="protein sequence ID" value="EAP86934.1"/>
    <property type="molecule type" value="Genomic_DNA"/>
</dbReference>
<dbReference type="Pfam" id="PF00515">
    <property type="entry name" value="TPR_1"/>
    <property type="match status" value="1"/>
</dbReference>
<dbReference type="Gene3D" id="3.40.710.10">
    <property type="entry name" value="DD-peptidase/beta-lactamase superfamily"/>
    <property type="match status" value="1"/>
</dbReference>
<dbReference type="PROSITE" id="PS50005">
    <property type="entry name" value="TPR"/>
    <property type="match status" value="1"/>
</dbReference>
<evidence type="ECO:0000313" key="4">
    <source>
        <dbReference type="Proteomes" id="UP000002297"/>
    </source>
</evidence>
<dbReference type="AlphaFoldDB" id="A3UAU8"/>
<dbReference type="InterPro" id="IPR011990">
    <property type="entry name" value="TPR-like_helical_dom_sf"/>
</dbReference>
<dbReference type="eggNOG" id="COG1680">
    <property type="taxonomic scope" value="Bacteria"/>
</dbReference>
<dbReference type="InterPro" id="IPR019734">
    <property type="entry name" value="TPR_rpt"/>
</dbReference>
<dbReference type="OrthoDB" id="9793489at2"/>
<name>A3UAU8_CROAH</name>